<dbReference type="PANTHER" id="PTHR38340:SF1">
    <property type="entry name" value="S-LAYER PROTEIN"/>
    <property type="match status" value="1"/>
</dbReference>
<dbReference type="PANTHER" id="PTHR38340">
    <property type="entry name" value="S-LAYER PROTEIN"/>
    <property type="match status" value="1"/>
</dbReference>
<evidence type="ECO:0000256" key="1">
    <source>
        <dbReference type="ARBA" id="ARBA00004613"/>
    </source>
</evidence>
<dbReference type="InterPro" id="IPR018511">
    <property type="entry name" value="Hemolysin-typ_Ca-bd_CS"/>
</dbReference>
<evidence type="ECO:0000313" key="5">
    <source>
        <dbReference type="EMBL" id="MFC4314216.1"/>
    </source>
</evidence>
<dbReference type="InterPro" id="IPR001343">
    <property type="entry name" value="Hemolysn_Ca-bd"/>
</dbReference>
<dbReference type="Pfam" id="PF00353">
    <property type="entry name" value="HemolysinCabind"/>
    <property type="match status" value="9"/>
</dbReference>
<name>A0ABV8T347_9GAMM</name>
<sequence>DGTHAEGQAVNQIRFADGTIWDVPTIKTMVLQPTSGDDTILGYASNDTINGAAGNDTLKGAAGNDTLDGGVGNDTVLGEDGNDVIYGGDGVDTLQGNLGDDHLIGGVGNDYLYGEEAEGGIHPSRIGNDILDGGAGNDVLVGGFGSDTYLFGRGDGQDTLYNEGDRYGSNIDPTVNRLDVLQFKEGVLPSEVTVQRVNSDLIVRIAGTTDQVTLIGYFVGDGTHAEGQAVNQLRFADGTIWDVATIKSMVLQPTSGDDTILGYASNDTLNGAAGNDTLKGAAGNDTLDGGVGNDTVLGEDGNDVIYGGDGVDTLQGNLGDDHLIGGAGNDYLYGEEAEGGIHPSRIGNDILDGGAGNDVLVGGFGSDTYLFGRGDGQDMLYNEGDRYGSNIDPTVNKLDVLQFKEGVLPSEVTVQRVNSDLIVRIAGTTDQVTLIGYFVGDGTHAEGQAVNQLRFADGTIWDVATIKSMVLQPTSGDDTILGYASNDTINGAGGNDTLKGAAGNDTLDGGVGNDTVLGEDGNDVIYGGDGVDTLQGNLGDDHLIGGAGNDYLYGEEAEGGIHPSRIGNDILDGGAGNDVLVGGFGSDTYLFGRGDGQDTLYNEGDRYGSNIDPTVNKLDVLQLKDGVLVSDVNVSRTGNDLIVRISGTTDQVTVVGYFIGEGTHPEGYAVNQIRFADGTTWDVATVKALVLAGGSAATSALSSWALTSALLDFHSTGSESAALGGESGYDHGRLSNLDGIGVAAAQSSNSSFSPALQTPALASELRTNVARIA</sequence>
<dbReference type="PROSITE" id="PS00330">
    <property type="entry name" value="HEMOLYSIN_CALCIUM"/>
    <property type="match status" value="6"/>
</dbReference>
<dbReference type="Gene3D" id="2.150.10.10">
    <property type="entry name" value="Serralysin-like metalloprotease, C-terminal"/>
    <property type="match status" value="9"/>
</dbReference>
<dbReference type="InterPro" id="IPR050557">
    <property type="entry name" value="RTX_toxin/Mannuronan_C5-epim"/>
</dbReference>
<feature type="domain" description="Haemolysin-type calcium binding-related" evidence="4">
    <location>
        <begin position="420"/>
        <end position="465"/>
    </location>
</feature>
<organism evidence="5 6">
    <name type="scientific">Steroidobacter flavus</name>
    <dbReference type="NCBI Taxonomy" id="1842136"/>
    <lineage>
        <taxon>Bacteria</taxon>
        <taxon>Pseudomonadati</taxon>
        <taxon>Pseudomonadota</taxon>
        <taxon>Gammaproteobacteria</taxon>
        <taxon>Steroidobacterales</taxon>
        <taxon>Steroidobacteraceae</taxon>
        <taxon>Steroidobacter</taxon>
    </lineage>
</organism>
<comment type="subcellular location">
    <subcellularLocation>
        <location evidence="1">Secreted</location>
    </subcellularLocation>
</comment>
<keyword evidence="2" id="KW-0964">Secreted</keyword>
<keyword evidence="3" id="KW-0106">Calcium</keyword>
<dbReference type="InterPro" id="IPR011049">
    <property type="entry name" value="Serralysin-like_metalloprot_C"/>
</dbReference>
<feature type="domain" description="Haemolysin-type calcium binding-related" evidence="4">
    <location>
        <begin position="640"/>
        <end position="685"/>
    </location>
</feature>
<dbReference type="EMBL" id="JBHSDU010000015">
    <property type="protein sequence ID" value="MFC4314216.1"/>
    <property type="molecule type" value="Genomic_DNA"/>
</dbReference>
<dbReference type="RefSeq" id="WP_380605216.1">
    <property type="nucleotide sequence ID" value="NZ_JBHSDU010000015.1"/>
</dbReference>
<reference evidence="6" key="1">
    <citation type="journal article" date="2019" name="Int. J. Syst. Evol. Microbiol.">
        <title>The Global Catalogue of Microorganisms (GCM) 10K type strain sequencing project: providing services to taxonomists for standard genome sequencing and annotation.</title>
        <authorList>
            <consortium name="The Broad Institute Genomics Platform"/>
            <consortium name="The Broad Institute Genome Sequencing Center for Infectious Disease"/>
            <person name="Wu L."/>
            <person name="Ma J."/>
        </authorList>
    </citation>
    <scope>NUCLEOTIDE SEQUENCE [LARGE SCALE GENOMIC DNA]</scope>
    <source>
        <strain evidence="6">CGMCC 1.10759</strain>
    </source>
</reference>
<protein>
    <submittedName>
        <fullName evidence="5">Calcium-binding protein</fullName>
    </submittedName>
</protein>
<dbReference type="PRINTS" id="PR00313">
    <property type="entry name" value="CABNDNGRPT"/>
</dbReference>
<evidence type="ECO:0000313" key="6">
    <source>
        <dbReference type="Proteomes" id="UP001595904"/>
    </source>
</evidence>
<comment type="caution">
    <text evidence="5">The sequence shown here is derived from an EMBL/GenBank/DDBJ whole genome shotgun (WGS) entry which is preliminary data.</text>
</comment>
<evidence type="ECO:0000259" key="4">
    <source>
        <dbReference type="Pfam" id="PF06594"/>
    </source>
</evidence>
<evidence type="ECO:0000256" key="3">
    <source>
        <dbReference type="ARBA" id="ARBA00022837"/>
    </source>
</evidence>
<dbReference type="SUPFAM" id="SSF51120">
    <property type="entry name" value="beta-Roll"/>
    <property type="match status" value="3"/>
</dbReference>
<dbReference type="Proteomes" id="UP001595904">
    <property type="component" value="Unassembled WGS sequence"/>
</dbReference>
<proteinExistence type="predicted"/>
<keyword evidence="6" id="KW-1185">Reference proteome</keyword>
<evidence type="ECO:0000256" key="2">
    <source>
        <dbReference type="ARBA" id="ARBA00022525"/>
    </source>
</evidence>
<feature type="non-terminal residue" evidence="5">
    <location>
        <position position="1"/>
    </location>
</feature>
<gene>
    <name evidence="5" type="ORF">ACFPN2_34440</name>
</gene>
<dbReference type="InterPro" id="IPR010566">
    <property type="entry name" value="Haemolys_ca-bd"/>
</dbReference>
<dbReference type="Pfam" id="PF06594">
    <property type="entry name" value="HCBP_related"/>
    <property type="match status" value="3"/>
</dbReference>
<feature type="domain" description="Haemolysin-type calcium binding-related" evidence="4">
    <location>
        <begin position="200"/>
        <end position="245"/>
    </location>
</feature>
<accession>A0ABV8T347</accession>